<dbReference type="PANTHER" id="PTHR38780">
    <property type="entry name" value="PROTEIN TUSC"/>
    <property type="match status" value="1"/>
</dbReference>
<proteinExistence type="inferred from homology"/>
<dbReference type="InterPro" id="IPR027396">
    <property type="entry name" value="DsrEFH-like"/>
</dbReference>
<dbReference type="Gene3D" id="3.40.1260.10">
    <property type="entry name" value="DsrEFH-like"/>
    <property type="match status" value="1"/>
</dbReference>
<keyword evidence="3" id="KW-1185">Reference proteome</keyword>
<evidence type="ECO:0000313" key="2">
    <source>
        <dbReference type="EMBL" id="MDP4537193.1"/>
    </source>
</evidence>
<accession>A0ABT9H1N1</accession>
<organism evidence="2 3">
    <name type="scientific">Alkalimonas collagenimarina</name>
    <dbReference type="NCBI Taxonomy" id="400390"/>
    <lineage>
        <taxon>Bacteria</taxon>
        <taxon>Pseudomonadati</taxon>
        <taxon>Pseudomonadota</taxon>
        <taxon>Gammaproteobacteria</taxon>
        <taxon>Alkalimonas</taxon>
    </lineage>
</organism>
<comment type="caution">
    <text evidence="2">The sequence shown here is derived from an EMBL/GenBank/DDBJ whole genome shotgun (WGS) entry which is preliminary data.</text>
</comment>
<gene>
    <name evidence="2" type="ORF">Q3O60_13455</name>
</gene>
<sequence length="121" mass="13465">MTTSILVWLDSSPFNRPQAREALDYALAMAAVEHQVQLLLTGPAVLLLLPHKDIASRLQLKDMSKAIGLFELYDIAAPIVTEPDLALYQLTADALAYDVRVLSTGQLHSQLPHYQHIVRFS</sequence>
<evidence type="ECO:0000313" key="3">
    <source>
        <dbReference type="Proteomes" id="UP001231616"/>
    </source>
</evidence>
<evidence type="ECO:0000256" key="1">
    <source>
        <dbReference type="ARBA" id="ARBA00005996"/>
    </source>
</evidence>
<comment type="similarity">
    <text evidence="1">Belongs to the DsrF/TusC family.</text>
</comment>
<protein>
    <submittedName>
        <fullName evidence="2">DsrE family protein</fullName>
    </submittedName>
</protein>
<dbReference type="Proteomes" id="UP001231616">
    <property type="component" value="Unassembled WGS sequence"/>
</dbReference>
<dbReference type="SUPFAM" id="SSF75169">
    <property type="entry name" value="DsrEFH-like"/>
    <property type="match status" value="1"/>
</dbReference>
<reference evidence="2 3" key="1">
    <citation type="submission" date="2023-08" db="EMBL/GenBank/DDBJ databases">
        <authorList>
            <person name="Joshi A."/>
            <person name="Thite S."/>
        </authorList>
    </citation>
    <scope>NUCLEOTIDE SEQUENCE [LARGE SCALE GENOMIC DNA]</scope>
    <source>
        <strain evidence="2 3">AC40</strain>
    </source>
</reference>
<dbReference type="InterPro" id="IPR003787">
    <property type="entry name" value="Sulphur_relay_DsrE/F-like"/>
</dbReference>
<dbReference type="InterPro" id="IPR017462">
    <property type="entry name" value="Sulphur_relay_TusC/DsrF"/>
</dbReference>
<dbReference type="Pfam" id="PF02635">
    <property type="entry name" value="DsrE"/>
    <property type="match status" value="1"/>
</dbReference>
<name>A0ABT9H1N1_9GAMM</name>
<dbReference type="EMBL" id="JAUZVZ010000021">
    <property type="protein sequence ID" value="MDP4537193.1"/>
    <property type="molecule type" value="Genomic_DNA"/>
</dbReference>
<dbReference type="RefSeq" id="WP_305894458.1">
    <property type="nucleotide sequence ID" value="NZ_JAUZVZ010000021.1"/>
</dbReference>
<dbReference type="PANTHER" id="PTHR38780:SF1">
    <property type="entry name" value="PROTEIN TUSC"/>
    <property type="match status" value="1"/>
</dbReference>